<sequence length="85" mass="9200">MHALLTAWHVDARAVWASLSVHHSPLLLVLGERFIMHPVCSAALWIAMDVAAGLALAAVVHRRAAQQPQTPFLTPAAVAAWYVAR</sequence>
<keyword evidence="1" id="KW-1133">Transmembrane helix</keyword>
<keyword evidence="1" id="KW-0472">Membrane</keyword>
<protein>
    <submittedName>
        <fullName evidence="2">Uncharacterized protein</fullName>
    </submittedName>
</protein>
<gene>
    <name evidence="2" type="ORF">GLX27_000067</name>
</gene>
<dbReference type="EMBL" id="CP046234">
    <property type="protein sequence ID" value="WFD45447.1"/>
    <property type="molecule type" value="Genomic_DNA"/>
</dbReference>
<dbReference type="Proteomes" id="UP000818624">
    <property type="component" value="Chromosome 1"/>
</dbReference>
<accession>A0ABY8EHZ0</accession>
<feature type="transmembrane region" description="Helical" evidence="1">
    <location>
        <begin position="41"/>
        <end position="60"/>
    </location>
</feature>
<proteinExistence type="predicted"/>
<reference evidence="2 3" key="1">
    <citation type="journal article" date="2020" name="Elife">
        <title>Loss of centromere function drives karyotype evolution in closely related Malassezia species.</title>
        <authorList>
            <person name="Sankaranarayanan S.R."/>
            <person name="Ianiri G."/>
            <person name="Coelho M.A."/>
            <person name="Reza M.H."/>
            <person name="Thimmappa B.C."/>
            <person name="Ganguly P."/>
            <person name="Vadnala R.N."/>
            <person name="Sun S."/>
            <person name="Siddharthan R."/>
            <person name="Tellgren-Roth C."/>
            <person name="Dawson T.L."/>
            <person name="Heitman J."/>
            <person name="Sanyal K."/>
        </authorList>
    </citation>
    <scope>NUCLEOTIDE SEQUENCE [LARGE SCALE GENOMIC DNA]</scope>
    <source>
        <strain evidence="2">CBS14141</strain>
    </source>
</reference>
<evidence type="ECO:0000313" key="2">
    <source>
        <dbReference type="EMBL" id="WFD45447.1"/>
    </source>
</evidence>
<evidence type="ECO:0000256" key="1">
    <source>
        <dbReference type="SAM" id="Phobius"/>
    </source>
</evidence>
<keyword evidence="1" id="KW-0812">Transmembrane</keyword>
<evidence type="ECO:0000313" key="3">
    <source>
        <dbReference type="Proteomes" id="UP000818624"/>
    </source>
</evidence>
<name>A0ABY8EHZ0_MALFU</name>
<organism evidence="2 3">
    <name type="scientific">Malassezia furfur</name>
    <name type="common">Pityriasis versicolor infection agent</name>
    <name type="synonym">Pityrosporum furfur</name>
    <dbReference type="NCBI Taxonomy" id="55194"/>
    <lineage>
        <taxon>Eukaryota</taxon>
        <taxon>Fungi</taxon>
        <taxon>Dikarya</taxon>
        <taxon>Basidiomycota</taxon>
        <taxon>Ustilaginomycotina</taxon>
        <taxon>Malasseziomycetes</taxon>
        <taxon>Malasseziales</taxon>
        <taxon>Malasseziaceae</taxon>
        <taxon>Malassezia</taxon>
    </lineage>
</organism>
<keyword evidence="3" id="KW-1185">Reference proteome</keyword>